<comment type="caution">
    <text evidence="1">The sequence shown here is derived from an EMBL/GenBank/DDBJ whole genome shotgun (WGS) entry which is preliminary data.</text>
</comment>
<evidence type="ECO:0000313" key="1">
    <source>
        <dbReference type="EMBL" id="KAI8045948.1"/>
    </source>
</evidence>
<accession>A0A9P9YZD0</accession>
<proteinExistence type="predicted"/>
<dbReference type="EMBL" id="JAMKOV010000001">
    <property type="protein sequence ID" value="KAI8045948.1"/>
    <property type="molecule type" value="Genomic_DNA"/>
</dbReference>
<sequence length="68" mass="7758">MFRISSAKIRTILSWPTAKWSMRLASPVAQAPLCSASRSLFDSIESRLELRLEKIQQFNKKFNTGSLN</sequence>
<protein>
    <submittedName>
        <fullName evidence="1">Uncharacterized protein</fullName>
    </submittedName>
</protein>
<reference evidence="1" key="1">
    <citation type="journal article" date="2023" name="Genome Biol. Evol.">
        <title>Long-read-based Genome Assembly of Drosophila gunungcola Reveals Fewer Chemosensory Genes in Flower-breeding Species.</title>
        <authorList>
            <person name="Negi A."/>
            <person name="Liao B.Y."/>
            <person name="Yeh S.D."/>
        </authorList>
    </citation>
    <scope>NUCLEOTIDE SEQUENCE</scope>
    <source>
        <strain evidence="1">Sukarami</strain>
    </source>
</reference>
<evidence type="ECO:0000313" key="2">
    <source>
        <dbReference type="Proteomes" id="UP001059596"/>
    </source>
</evidence>
<keyword evidence="2" id="KW-1185">Reference proteome</keyword>
<dbReference type="AlphaFoldDB" id="A0A9P9YZD0"/>
<gene>
    <name evidence="1" type="ORF">M5D96_002139</name>
</gene>
<name>A0A9P9YZD0_9MUSC</name>
<organism evidence="1 2">
    <name type="scientific">Drosophila gunungcola</name>
    <name type="common">fruit fly</name>
    <dbReference type="NCBI Taxonomy" id="103775"/>
    <lineage>
        <taxon>Eukaryota</taxon>
        <taxon>Metazoa</taxon>
        <taxon>Ecdysozoa</taxon>
        <taxon>Arthropoda</taxon>
        <taxon>Hexapoda</taxon>
        <taxon>Insecta</taxon>
        <taxon>Pterygota</taxon>
        <taxon>Neoptera</taxon>
        <taxon>Endopterygota</taxon>
        <taxon>Diptera</taxon>
        <taxon>Brachycera</taxon>
        <taxon>Muscomorpha</taxon>
        <taxon>Ephydroidea</taxon>
        <taxon>Drosophilidae</taxon>
        <taxon>Drosophila</taxon>
        <taxon>Sophophora</taxon>
    </lineage>
</organism>
<dbReference type="Proteomes" id="UP001059596">
    <property type="component" value="Chromosome 3R"/>
</dbReference>